<proteinExistence type="predicted"/>
<accession>A0ACA9QX13</accession>
<organism evidence="1 2">
    <name type="scientific">Dentiscutata heterogama</name>
    <dbReference type="NCBI Taxonomy" id="1316150"/>
    <lineage>
        <taxon>Eukaryota</taxon>
        <taxon>Fungi</taxon>
        <taxon>Fungi incertae sedis</taxon>
        <taxon>Mucoromycota</taxon>
        <taxon>Glomeromycotina</taxon>
        <taxon>Glomeromycetes</taxon>
        <taxon>Diversisporales</taxon>
        <taxon>Gigasporaceae</taxon>
        <taxon>Dentiscutata</taxon>
    </lineage>
</organism>
<name>A0ACA9QX13_9GLOM</name>
<feature type="non-terminal residue" evidence="1">
    <location>
        <position position="1"/>
    </location>
</feature>
<sequence length="48" mass="5384">KSQEVKILTLQNTVPYRTVFSTRVLSKIKSIIHGNISMGTQPRVGIML</sequence>
<reference evidence="1" key="1">
    <citation type="submission" date="2021-06" db="EMBL/GenBank/DDBJ databases">
        <authorList>
            <person name="Kallberg Y."/>
            <person name="Tangrot J."/>
            <person name="Rosling A."/>
        </authorList>
    </citation>
    <scope>NUCLEOTIDE SEQUENCE</scope>
    <source>
        <strain evidence="1">IL203A</strain>
    </source>
</reference>
<gene>
    <name evidence="1" type="ORF">DHETER_LOCUS15655</name>
</gene>
<feature type="non-terminal residue" evidence="1">
    <location>
        <position position="48"/>
    </location>
</feature>
<keyword evidence="2" id="KW-1185">Reference proteome</keyword>
<dbReference type="EMBL" id="CAJVPU010054865">
    <property type="protein sequence ID" value="CAG8767659.1"/>
    <property type="molecule type" value="Genomic_DNA"/>
</dbReference>
<evidence type="ECO:0000313" key="1">
    <source>
        <dbReference type="EMBL" id="CAG8767659.1"/>
    </source>
</evidence>
<dbReference type="Proteomes" id="UP000789702">
    <property type="component" value="Unassembled WGS sequence"/>
</dbReference>
<comment type="caution">
    <text evidence="1">The sequence shown here is derived from an EMBL/GenBank/DDBJ whole genome shotgun (WGS) entry which is preliminary data.</text>
</comment>
<protein>
    <submittedName>
        <fullName evidence="1">6608_t:CDS:1</fullName>
    </submittedName>
</protein>
<evidence type="ECO:0000313" key="2">
    <source>
        <dbReference type="Proteomes" id="UP000789702"/>
    </source>
</evidence>